<evidence type="ECO:0000256" key="11">
    <source>
        <dbReference type="RuleBase" id="RU003783"/>
    </source>
</evidence>
<evidence type="ECO:0000256" key="1">
    <source>
        <dbReference type="ARBA" id="ARBA00001946"/>
    </source>
</evidence>
<dbReference type="Pfam" id="PF01715">
    <property type="entry name" value="IPPT"/>
    <property type="match status" value="1"/>
</dbReference>
<comment type="function">
    <text evidence="2 10 12">Catalyzes the transfer of a dimethylallyl group onto the adenine at position 37 in tRNAs that read codons beginning with uridine, leading to the formation of N6-(dimethylallyl)adenosine (i(6)A).</text>
</comment>
<dbReference type="SUPFAM" id="SSF52540">
    <property type="entry name" value="P-loop containing nucleoside triphosphate hydrolases"/>
    <property type="match status" value="2"/>
</dbReference>
<dbReference type="InterPro" id="IPR039657">
    <property type="entry name" value="Dimethylallyltransferase"/>
</dbReference>
<comment type="caution">
    <text evidence="14">The sequence shown here is derived from an EMBL/GenBank/DDBJ whole genome shotgun (WGS) entry which is preliminary data.</text>
</comment>
<dbReference type="OrthoDB" id="9776390at2"/>
<keyword evidence="4 10" id="KW-0808">Transferase</keyword>
<comment type="subunit">
    <text evidence="10">Monomer.</text>
</comment>
<comment type="catalytic activity">
    <reaction evidence="9 10 11">
        <text>adenosine(37) in tRNA + dimethylallyl diphosphate = N(6)-dimethylallyladenosine(37) in tRNA + diphosphate</text>
        <dbReference type="Rhea" id="RHEA:26482"/>
        <dbReference type="Rhea" id="RHEA-COMP:10162"/>
        <dbReference type="Rhea" id="RHEA-COMP:10375"/>
        <dbReference type="ChEBI" id="CHEBI:33019"/>
        <dbReference type="ChEBI" id="CHEBI:57623"/>
        <dbReference type="ChEBI" id="CHEBI:74411"/>
        <dbReference type="ChEBI" id="CHEBI:74415"/>
        <dbReference type="EC" id="2.5.1.75"/>
    </reaction>
</comment>
<comment type="cofactor">
    <cofactor evidence="1 10">
        <name>Mg(2+)</name>
        <dbReference type="ChEBI" id="CHEBI:18420"/>
    </cofactor>
</comment>
<dbReference type="eggNOG" id="COG0324">
    <property type="taxonomic scope" value="Bacteria"/>
</dbReference>
<dbReference type="NCBIfam" id="TIGR00174">
    <property type="entry name" value="miaA"/>
    <property type="match status" value="1"/>
</dbReference>
<dbReference type="PANTHER" id="PTHR11088">
    <property type="entry name" value="TRNA DIMETHYLALLYLTRANSFERASE"/>
    <property type="match status" value="1"/>
</dbReference>
<comment type="caution">
    <text evidence="10">Lacks conserved residue(s) required for the propagation of feature annotation.</text>
</comment>
<dbReference type="HAMAP" id="MF_00185">
    <property type="entry name" value="IPP_trans"/>
    <property type="match status" value="1"/>
</dbReference>
<evidence type="ECO:0000256" key="2">
    <source>
        <dbReference type="ARBA" id="ARBA00003213"/>
    </source>
</evidence>
<accession>J0LNE0</accession>
<evidence type="ECO:0000256" key="12">
    <source>
        <dbReference type="RuleBase" id="RU003784"/>
    </source>
</evidence>
<dbReference type="Gene3D" id="1.10.20.140">
    <property type="match status" value="1"/>
</dbReference>
<dbReference type="Proteomes" id="UP000006415">
    <property type="component" value="Unassembled WGS sequence"/>
</dbReference>
<dbReference type="GO" id="GO:0052381">
    <property type="term" value="F:tRNA dimethylallyltransferase activity"/>
    <property type="evidence" value="ECO:0007669"/>
    <property type="project" value="UniProtKB-UniRule"/>
</dbReference>
<dbReference type="EC" id="2.5.1.75" evidence="10"/>
<proteinExistence type="inferred from homology"/>
<name>J0LNE0_9BIFI</name>
<protein>
    <recommendedName>
        <fullName evidence="10">tRNA dimethylallyltransferase</fullName>
        <ecNumber evidence="10">2.5.1.75</ecNumber>
    </recommendedName>
    <alternativeName>
        <fullName evidence="10">Dimethylallyl diphosphate:tRNA dimethylallyltransferase</fullName>
        <shortName evidence="10">DMAPP:tRNA dimethylallyltransferase</shortName>
        <shortName evidence="10">DMATase</shortName>
    </alternativeName>
    <alternativeName>
        <fullName evidence="10">Isopentenyl-diphosphate:tRNA isopentenyltransferase</fullName>
        <shortName evidence="10">IPP transferase</shortName>
        <shortName evidence="10">IPPT</shortName>
        <shortName evidence="10">IPTase</shortName>
    </alternativeName>
</protein>
<evidence type="ECO:0000313" key="15">
    <source>
        <dbReference type="Proteomes" id="UP000006415"/>
    </source>
</evidence>
<evidence type="ECO:0000313" key="14">
    <source>
        <dbReference type="EMBL" id="EJD65347.1"/>
    </source>
</evidence>
<dbReference type="EMBL" id="AGZS01000001">
    <property type="protein sequence ID" value="EJD65347.1"/>
    <property type="molecule type" value="Genomic_DNA"/>
</dbReference>
<dbReference type="GO" id="GO:0005524">
    <property type="term" value="F:ATP binding"/>
    <property type="evidence" value="ECO:0007669"/>
    <property type="project" value="UniProtKB-UniRule"/>
</dbReference>
<evidence type="ECO:0000256" key="8">
    <source>
        <dbReference type="ARBA" id="ARBA00022842"/>
    </source>
</evidence>
<keyword evidence="6 10" id="KW-0547">Nucleotide-binding</keyword>
<keyword evidence="7 10" id="KW-0067">ATP-binding</keyword>
<dbReference type="InterPro" id="IPR027417">
    <property type="entry name" value="P-loop_NTPase"/>
</dbReference>
<feature type="binding site" evidence="10">
    <location>
        <begin position="20"/>
        <end position="27"/>
    </location>
    <ligand>
        <name>ATP</name>
        <dbReference type="ChEBI" id="CHEBI:30616"/>
    </ligand>
</feature>
<dbReference type="STRING" id="857290.HMPREF9156_00111"/>
<dbReference type="AlphaFoldDB" id="J0LNE0"/>
<dbReference type="Gene3D" id="3.40.50.300">
    <property type="entry name" value="P-loop containing nucleotide triphosphate hydrolases"/>
    <property type="match status" value="1"/>
</dbReference>
<gene>
    <name evidence="10" type="primary">miaA</name>
    <name evidence="14" type="ORF">HMPREF9156_00111</name>
</gene>
<evidence type="ECO:0000256" key="13">
    <source>
        <dbReference type="RuleBase" id="RU003785"/>
    </source>
</evidence>
<evidence type="ECO:0000256" key="10">
    <source>
        <dbReference type="HAMAP-Rule" id="MF_00185"/>
    </source>
</evidence>
<evidence type="ECO:0000256" key="5">
    <source>
        <dbReference type="ARBA" id="ARBA00022694"/>
    </source>
</evidence>
<reference evidence="14 15" key="1">
    <citation type="submission" date="2012-01" db="EMBL/GenBank/DDBJ databases">
        <title>The Genome Sequence of Scardovia wiggsiae F0424.</title>
        <authorList>
            <consortium name="The Broad Institute Genome Sequencing Platform"/>
            <person name="Earl A."/>
            <person name="Ward D."/>
            <person name="Feldgarden M."/>
            <person name="Gevers D."/>
            <person name="Izard J."/>
            <person name="Ganesan A."/>
            <person name="Baranova O.V."/>
            <person name="Blanton J.M."/>
            <person name="Tanner A.C."/>
            <person name="Mathney J."/>
            <person name="Dewhirst F.E."/>
            <person name="Young S.K."/>
            <person name="Zeng Q."/>
            <person name="Gargeya S."/>
            <person name="Fitzgerald M."/>
            <person name="Haas B."/>
            <person name="Abouelleil A."/>
            <person name="Alvarado L."/>
            <person name="Arachchi H.M."/>
            <person name="Berlin A."/>
            <person name="Chapman S.B."/>
            <person name="Gearin G."/>
            <person name="Goldberg J."/>
            <person name="Griggs A."/>
            <person name="Gujja S."/>
            <person name="Hansen M."/>
            <person name="Heiman D."/>
            <person name="Howarth C."/>
            <person name="Larimer J."/>
            <person name="Lui A."/>
            <person name="MacDonald P.J.P."/>
            <person name="McCowen C."/>
            <person name="Montmayeur A."/>
            <person name="Murphy C."/>
            <person name="Neiman D."/>
            <person name="Pearson M."/>
            <person name="Priest M."/>
            <person name="Roberts A."/>
            <person name="Saif S."/>
            <person name="Shea T."/>
            <person name="Sisk P."/>
            <person name="Stolte C."/>
            <person name="Sykes S."/>
            <person name="Wortman J."/>
            <person name="Nusbaum C."/>
            <person name="Birren B."/>
        </authorList>
    </citation>
    <scope>NUCLEOTIDE SEQUENCE [LARGE SCALE GENOMIC DNA]</scope>
    <source>
        <strain evidence="14 15">F0424</strain>
    </source>
</reference>
<feature type="binding site" evidence="10">
    <location>
        <begin position="22"/>
        <end position="27"/>
    </location>
    <ligand>
        <name>substrate</name>
    </ligand>
</feature>
<dbReference type="GO" id="GO:0006400">
    <property type="term" value="P:tRNA modification"/>
    <property type="evidence" value="ECO:0007669"/>
    <property type="project" value="TreeGrafter"/>
</dbReference>
<evidence type="ECO:0000256" key="3">
    <source>
        <dbReference type="ARBA" id="ARBA00005842"/>
    </source>
</evidence>
<keyword evidence="15" id="KW-1185">Reference proteome</keyword>
<feature type="site" description="Interaction with substrate tRNA" evidence="10">
    <location>
        <position position="116"/>
    </location>
</feature>
<keyword evidence="5 10" id="KW-0819">tRNA processing</keyword>
<dbReference type="InterPro" id="IPR018022">
    <property type="entry name" value="IPT"/>
</dbReference>
<evidence type="ECO:0000256" key="6">
    <source>
        <dbReference type="ARBA" id="ARBA00022741"/>
    </source>
</evidence>
<sequence length="349" mass="38591">MQKNNGSAADMPYKVISVIGPTASGKTALAISLVHALEEEGRAAEIINADAYQMYRGMDIGTAKASVQERAEVKHHLIDIISPQETMTAARFQKLARCCIADIQARGATPVLVGGSGLYARAAIDDISFPGTDPQIRSDIEQRGRDIGAEALFAELEQKDPVAASRMDWHNIRRTVRALEVIALTGKPYSAALPHYRYIIPAVQIGLDLTRENLDERINLRTRRMREAGFTNEVRQLRDRLGATAIKALGYRQIIDYCDGLIDEDEAYERIAHDTRRLARKQMGWFGRDPRIHWLDATAPDLPGLAMDIVHHADSGDYDRDDRVADTYAQHHLGGLGQQASVGKVISGI</sequence>
<evidence type="ECO:0000256" key="7">
    <source>
        <dbReference type="ARBA" id="ARBA00022840"/>
    </source>
</evidence>
<comment type="similarity">
    <text evidence="3 10 13">Belongs to the IPP transferase family.</text>
</comment>
<dbReference type="PANTHER" id="PTHR11088:SF60">
    <property type="entry name" value="TRNA DIMETHYLALLYLTRANSFERASE"/>
    <property type="match status" value="1"/>
</dbReference>
<dbReference type="HOGENOM" id="CLU_032616_0_1_11"/>
<evidence type="ECO:0000256" key="9">
    <source>
        <dbReference type="ARBA" id="ARBA00049563"/>
    </source>
</evidence>
<feature type="site" description="Interaction with substrate tRNA" evidence="10">
    <location>
        <position position="137"/>
    </location>
</feature>
<evidence type="ECO:0000256" key="4">
    <source>
        <dbReference type="ARBA" id="ARBA00022679"/>
    </source>
</evidence>
<organism evidence="14 15">
    <name type="scientific">Scardovia wiggsiae F0424</name>
    <dbReference type="NCBI Taxonomy" id="857290"/>
    <lineage>
        <taxon>Bacteria</taxon>
        <taxon>Bacillati</taxon>
        <taxon>Actinomycetota</taxon>
        <taxon>Actinomycetes</taxon>
        <taxon>Bifidobacteriales</taxon>
        <taxon>Bifidobacteriaceae</taxon>
        <taxon>Scardovia</taxon>
    </lineage>
</organism>
<dbReference type="RefSeq" id="WP_007147179.1">
    <property type="nucleotide sequence ID" value="NZ_AKCI01000001.1"/>
</dbReference>
<keyword evidence="8 10" id="KW-0460">Magnesium</keyword>